<gene>
    <name evidence="2" type="ORF">HDF17_001881</name>
</gene>
<organism evidence="2 3">
    <name type="scientific">Granulicella arctica</name>
    <dbReference type="NCBI Taxonomy" id="940613"/>
    <lineage>
        <taxon>Bacteria</taxon>
        <taxon>Pseudomonadati</taxon>
        <taxon>Acidobacteriota</taxon>
        <taxon>Terriglobia</taxon>
        <taxon>Terriglobales</taxon>
        <taxon>Acidobacteriaceae</taxon>
        <taxon>Granulicella</taxon>
    </lineage>
</organism>
<evidence type="ECO:0000313" key="2">
    <source>
        <dbReference type="EMBL" id="NYF79561.1"/>
    </source>
</evidence>
<sequence length="281" mass="30163">MNATKSMERGKLWLEGLAEHAAKTVMETPSVLEATVPLGDQGEVILALAVVADPASGFPRALHGEFGLEQAWAVAARIRQYVEEDATRSTRRPILAIVDTPGQAFGRVEEQQCISVACAAAVDAYIAARRAGHPLLTLIVGRAISGSFLAHGLQADRILAIEDDGVMMHAMSPQSIARITRRTLAEVTEQAASSMPMSYSIENAHRLGVVHTLIPGISAEAPTAANTSIVKEALSRALCEVREEAKNGVRDVDGVKDNPNRVATATVERLMREQWNLDDLA</sequence>
<protein>
    <submittedName>
        <fullName evidence="2">Biotin-independent malonate decarboxylase gamma subunit</fullName>
    </submittedName>
</protein>
<proteinExistence type="predicted"/>
<accession>A0A7Y9PGQ8</accession>
<dbReference type="EMBL" id="JACCCW010000002">
    <property type="protein sequence ID" value="NYF79561.1"/>
    <property type="molecule type" value="Genomic_DNA"/>
</dbReference>
<feature type="domain" description="CoA carboxyltransferase C-terminal" evidence="1">
    <location>
        <begin position="1"/>
        <end position="240"/>
    </location>
</feature>
<dbReference type="GO" id="GO:0016874">
    <property type="term" value="F:ligase activity"/>
    <property type="evidence" value="ECO:0007669"/>
    <property type="project" value="InterPro"/>
</dbReference>
<dbReference type="Gene3D" id="3.90.226.10">
    <property type="entry name" value="2-enoyl-CoA Hydratase, Chain A, domain 1"/>
    <property type="match status" value="1"/>
</dbReference>
<dbReference type="Pfam" id="PF06833">
    <property type="entry name" value="MdcE"/>
    <property type="match status" value="1"/>
</dbReference>
<dbReference type="RefSeq" id="WP_179490312.1">
    <property type="nucleotide sequence ID" value="NZ_JACCCW010000002.1"/>
</dbReference>
<evidence type="ECO:0000259" key="1">
    <source>
        <dbReference type="PROSITE" id="PS50989"/>
    </source>
</evidence>
<name>A0A7Y9PGQ8_9BACT</name>
<dbReference type="InterPro" id="IPR011763">
    <property type="entry name" value="COA_CT_C"/>
</dbReference>
<dbReference type="SUPFAM" id="SSF52096">
    <property type="entry name" value="ClpP/crotonase"/>
    <property type="match status" value="1"/>
</dbReference>
<evidence type="ECO:0000313" key="3">
    <source>
        <dbReference type="Proteomes" id="UP000589520"/>
    </source>
</evidence>
<comment type="caution">
    <text evidence="2">The sequence shown here is derived from an EMBL/GenBank/DDBJ whole genome shotgun (WGS) entry which is preliminary data.</text>
</comment>
<reference evidence="2 3" key="1">
    <citation type="submission" date="2020-07" db="EMBL/GenBank/DDBJ databases">
        <title>Genomic Encyclopedia of Type Strains, Phase IV (KMG-V): Genome sequencing to study the core and pangenomes of soil and plant-associated prokaryotes.</title>
        <authorList>
            <person name="Whitman W."/>
        </authorList>
    </citation>
    <scope>NUCLEOTIDE SEQUENCE [LARGE SCALE GENOMIC DNA]</scope>
    <source>
        <strain evidence="2 3">X4EP2</strain>
    </source>
</reference>
<dbReference type="AlphaFoldDB" id="A0A7Y9PGQ8"/>
<keyword evidence="3" id="KW-1185">Reference proteome</keyword>
<dbReference type="Proteomes" id="UP000589520">
    <property type="component" value="Unassembled WGS sequence"/>
</dbReference>
<dbReference type="PROSITE" id="PS50989">
    <property type="entry name" value="COA_CT_CTER"/>
    <property type="match status" value="1"/>
</dbReference>
<dbReference type="InterPro" id="IPR029045">
    <property type="entry name" value="ClpP/crotonase-like_dom_sf"/>
</dbReference>